<evidence type="ECO:0000313" key="1">
    <source>
        <dbReference type="EMBL" id="RKF60925.1"/>
    </source>
</evidence>
<dbReference type="EMBL" id="MCFK01004646">
    <property type="protein sequence ID" value="RKF60925.1"/>
    <property type="molecule type" value="Genomic_DNA"/>
</dbReference>
<dbReference type="Proteomes" id="UP000286134">
    <property type="component" value="Unassembled WGS sequence"/>
</dbReference>
<sequence>MFQTAHFFVWTIILVRAFGSLLKTLPVVAFLQVGRLLDSGCKGCLGYQYFFQSQMVYAA</sequence>
<reference evidence="1 2" key="1">
    <citation type="journal article" date="2018" name="BMC Genomics">
        <title>Comparative genome analyses reveal sequence features reflecting distinct modes of host-adaptation between dicot and monocot powdery mildew.</title>
        <authorList>
            <person name="Wu Y."/>
            <person name="Ma X."/>
            <person name="Pan Z."/>
            <person name="Kale S.D."/>
            <person name="Song Y."/>
            <person name="King H."/>
            <person name="Zhang Q."/>
            <person name="Presley C."/>
            <person name="Deng X."/>
            <person name="Wei C.I."/>
            <person name="Xiao S."/>
        </authorList>
    </citation>
    <scope>NUCLEOTIDE SEQUENCE [LARGE SCALE GENOMIC DNA]</scope>
    <source>
        <strain evidence="1">UMSG2</strain>
    </source>
</reference>
<proteinExistence type="predicted"/>
<protein>
    <submittedName>
        <fullName evidence="1">Uncharacterized protein</fullName>
    </submittedName>
</protein>
<accession>A0A420HU08</accession>
<dbReference type="AlphaFoldDB" id="A0A420HU08"/>
<keyword evidence="2" id="KW-1185">Reference proteome</keyword>
<organism evidence="1 2">
    <name type="scientific">Erysiphe neolycopersici</name>
    <dbReference type="NCBI Taxonomy" id="212602"/>
    <lineage>
        <taxon>Eukaryota</taxon>
        <taxon>Fungi</taxon>
        <taxon>Dikarya</taxon>
        <taxon>Ascomycota</taxon>
        <taxon>Pezizomycotina</taxon>
        <taxon>Leotiomycetes</taxon>
        <taxon>Erysiphales</taxon>
        <taxon>Erysiphaceae</taxon>
        <taxon>Erysiphe</taxon>
    </lineage>
</organism>
<gene>
    <name evidence="1" type="ORF">OnM2_04304</name>
</gene>
<comment type="caution">
    <text evidence="1">The sequence shown here is derived from an EMBL/GenBank/DDBJ whole genome shotgun (WGS) entry which is preliminary data.</text>
</comment>
<evidence type="ECO:0000313" key="2">
    <source>
        <dbReference type="Proteomes" id="UP000286134"/>
    </source>
</evidence>
<name>A0A420HU08_9PEZI</name>